<evidence type="ECO:0000256" key="3">
    <source>
        <dbReference type="ARBA" id="ARBA00022475"/>
    </source>
</evidence>
<reference evidence="9" key="1">
    <citation type="journal article" date="2019" name="Int. J. Syst. Evol. Microbiol.">
        <title>The Global Catalogue of Microorganisms (GCM) 10K type strain sequencing project: providing services to taxonomists for standard genome sequencing and annotation.</title>
        <authorList>
            <consortium name="The Broad Institute Genomics Platform"/>
            <consortium name="The Broad Institute Genome Sequencing Center for Infectious Disease"/>
            <person name="Wu L."/>
            <person name="Ma J."/>
        </authorList>
    </citation>
    <scope>NUCLEOTIDE SEQUENCE [LARGE SCALE GENOMIC DNA]</scope>
    <source>
        <strain evidence="9">CECT 8472</strain>
    </source>
</reference>
<evidence type="ECO:0000256" key="2">
    <source>
        <dbReference type="ARBA" id="ARBA00022448"/>
    </source>
</evidence>
<gene>
    <name evidence="8" type="ORF">ACFOW6_17290</name>
</gene>
<dbReference type="Proteomes" id="UP001595799">
    <property type="component" value="Unassembled WGS sequence"/>
</dbReference>
<sequence length="96" mass="9750">MAQLSEIELSLAQTLLITGTLVASSIGAPGTPGVSIAILLSVATNFGIPVEGMVIILGVDRILDMSRTTVNVTGDLVAATLLNPRVKAHSVETAPG</sequence>
<evidence type="ECO:0000256" key="4">
    <source>
        <dbReference type="ARBA" id="ARBA00022692"/>
    </source>
</evidence>
<comment type="caution">
    <text evidence="8">The sequence shown here is derived from an EMBL/GenBank/DDBJ whole genome shotgun (WGS) entry which is preliminary data.</text>
</comment>
<protein>
    <submittedName>
        <fullName evidence="8">Cation:dicarboxylate symporter family transporter</fullName>
    </submittedName>
</protein>
<dbReference type="EMBL" id="JBHSCW010000011">
    <property type="protein sequence ID" value="MFC4353306.1"/>
    <property type="molecule type" value="Genomic_DNA"/>
</dbReference>
<proteinExistence type="predicted"/>
<keyword evidence="4 7" id="KW-0812">Transmembrane</keyword>
<evidence type="ECO:0000256" key="7">
    <source>
        <dbReference type="SAM" id="Phobius"/>
    </source>
</evidence>
<organism evidence="8 9">
    <name type="scientific">Fodinicurvata halophila</name>
    <dbReference type="NCBI Taxonomy" id="1419723"/>
    <lineage>
        <taxon>Bacteria</taxon>
        <taxon>Pseudomonadati</taxon>
        <taxon>Pseudomonadota</taxon>
        <taxon>Alphaproteobacteria</taxon>
        <taxon>Rhodospirillales</taxon>
        <taxon>Rhodovibrionaceae</taxon>
        <taxon>Fodinicurvata</taxon>
    </lineage>
</organism>
<accession>A0ABV8URF5</accession>
<keyword evidence="3" id="KW-1003">Cell membrane</keyword>
<dbReference type="PANTHER" id="PTHR42865:SF7">
    <property type="entry name" value="PROTON_GLUTAMATE-ASPARTATE SYMPORTER"/>
    <property type="match status" value="1"/>
</dbReference>
<evidence type="ECO:0000313" key="9">
    <source>
        <dbReference type="Proteomes" id="UP001595799"/>
    </source>
</evidence>
<dbReference type="Pfam" id="PF00375">
    <property type="entry name" value="SDF"/>
    <property type="match status" value="1"/>
</dbReference>
<dbReference type="Gene3D" id="1.10.3860.10">
    <property type="entry name" value="Sodium:dicarboxylate symporter"/>
    <property type="match status" value="1"/>
</dbReference>
<evidence type="ECO:0000256" key="1">
    <source>
        <dbReference type="ARBA" id="ARBA00004651"/>
    </source>
</evidence>
<keyword evidence="6 7" id="KW-0472">Membrane</keyword>
<dbReference type="PANTHER" id="PTHR42865">
    <property type="entry name" value="PROTON/GLUTAMATE-ASPARTATE SYMPORTER"/>
    <property type="match status" value="1"/>
</dbReference>
<dbReference type="PRINTS" id="PR00173">
    <property type="entry name" value="EDTRNSPORT"/>
</dbReference>
<dbReference type="InterPro" id="IPR036458">
    <property type="entry name" value="Na:dicarbo_symporter_sf"/>
</dbReference>
<dbReference type="InterPro" id="IPR001991">
    <property type="entry name" value="Na-dicarboxylate_symporter"/>
</dbReference>
<feature type="transmembrane region" description="Helical" evidence="7">
    <location>
        <begin position="37"/>
        <end position="59"/>
    </location>
</feature>
<dbReference type="RefSeq" id="WP_382423731.1">
    <property type="nucleotide sequence ID" value="NZ_JBHSCW010000011.1"/>
</dbReference>
<comment type="subcellular location">
    <subcellularLocation>
        <location evidence="1">Cell membrane</location>
        <topology evidence="1">Multi-pass membrane protein</topology>
    </subcellularLocation>
</comment>
<keyword evidence="2" id="KW-0813">Transport</keyword>
<keyword evidence="9" id="KW-1185">Reference proteome</keyword>
<evidence type="ECO:0000313" key="8">
    <source>
        <dbReference type="EMBL" id="MFC4353306.1"/>
    </source>
</evidence>
<dbReference type="SUPFAM" id="SSF118215">
    <property type="entry name" value="Proton glutamate symport protein"/>
    <property type="match status" value="1"/>
</dbReference>
<evidence type="ECO:0000256" key="5">
    <source>
        <dbReference type="ARBA" id="ARBA00022989"/>
    </source>
</evidence>
<keyword evidence="5 7" id="KW-1133">Transmembrane helix</keyword>
<evidence type="ECO:0000256" key="6">
    <source>
        <dbReference type="ARBA" id="ARBA00023136"/>
    </source>
</evidence>
<name>A0ABV8URF5_9PROT</name>